<dbReference type="InterPro" id="IPR006037">
    <property type="entry name" value="RCK_C"/>
</dbReference>
<keyword evidence="7 8" id="KW-0472">Membrane</keyword>
<feature type="transmembrane region" description="Helical" evidence="8">
    <location>
        <begin position="122"/>
        <end position="144"/>
    </location>
</feature>
<sequence>MHMWQWLVQTLQAHPELAIFLTLAMGYWVGALKLGSFSLGAVTGTLLAGVLVGQLDIEISAQIKSVFFVMFLFAVGFGVGPQFARGIANDGIPQAIFAVVISCLCLLSVYIAAYVSGYGPGLAAGLLAGAQTISASIGLATNAIGKLDLTPDQVQQQLDLIPVAYAVTYLFGTVGTGWIIAFIGPKLLGVDLVKECKRYEAAMSAGNAEGNLHTAWQQYIIRAFRLETPGLIAGKTVAEAEANANGRLFLENLRRDGKIIAFDENTVLQVGDIVAVSGKHEALVEWASRATEVSDAELLNIPIEVVDVYVASSRADGKTLIDLANSSVARGIYVTRIRRGSMGVDIPVLAQTKLNRGDIVSIRGTQKHVDAITEEFGYADRPTDVTSMVLVGLAIAIGGLLGAIVVPVEGVPITLSSSGGALIAGLVVGWVRSFFPKIGTVPSSTLWFMNSVGLNIFIAVVGITAGPTFIAGLKQVGAEIFLWGLFATGVPMLLAPLIGKYIFRFDPAINLGCCGGARTSTASVAMVADVAKSNVPMLGYTVPYAVSNTLLTLWGMVIVLMLGK</sequence>
<keyword evidence="4" id="KW-1003">Cell membrane</keyword>
<evidence type="ECO:0000256" key="3">
    <source>
        <dbReference type="ARBA" id="ARBA00022448"/>
    </source>
</evidence>
<feature type="transmembrane region" description="Helical" evidence="8">
    <location>
        <begin position="476"/>
        <end position="497"/>
    </location>
</feature>
<dbReference type="GO" id="GO:0008324">
    <property type="term" value="F:monoatomic cation transmembrane transporter activity"/>
    <property type="evidence" value="ECO:0007669"/>
    <property type="project" value="InterPro"/>
</dbReference>
<feature type="domain" description="RCK C-terminal" evidence="9">
    <location>
        <begin position="291"/>
        <end position="378"/>
    </location>
</feature>
<dbReference type="NCBIfam" id="TIGR03802">
    <property type="entry name" value="Asp_Ala_antiprt"/>
    <property type="match status" value="1"/>
</dbReference>
<reference evidence="10 11" key="1">
    <citation type="submission" date="2017-03" db="EMBL/GenBank/DDBJ databases">
        <title>Rapid Whole Genome Sequencing of Comamonas kerstersii Causing Continuous ambulatory Peritoneal Dialysis-Associated Peritonitis.</title>
        <authorList>
            <person name="Zheng B."/>
        </authorList>
    </citation>
    <scope>NUCLEOTIDE SEQUENCE [LARGE SCALE GENOMIC DNA]</scope>
    <source>
        <strain evidence="10 11">8943</strain>
    </source>
</reference>
<evidence type="ECO:0000256" key="2">
    <source>
        <dbReference type="ARBA" id="ARBA00009854"/>
    </source>
</evidence>
<feature type="transmembrane region" description="Helical" evidence="8">
    <location>
        <begin position="388"/>
        <end position="407"/>
    </location>
</feature>
<dbReference type="NCBIfam" id="TIGR01625">
    <property type="entry name" value="YidE_YbjL_dupl"/>
    <property type="match status" value="1"/>
</dbReference>
<dbReference type="AlphaFoldDB" id="A0A1V0BIV0"/>
<comment type="subcellular location">
    <subcellularLocation>
        <location evidence="1">Cell membrane</location>
        <topology evidence="1">Multi-pass membrane protein</topology>
    </subcellularLocation>
</comment>
<gene>
    <name evidence="10" type="ORF">B5M06_09190</name>
</gene>
<dbReference type="Pfam" id="PF06826">
    <property type="entry name" value="Asp-Al_Ex"/>
    <property type="match status" value="2"/>
</dbReference>
<evidence type="ECO:0000256" key="4">
    <source>
        <dbReference type="ARBA" id="ARBA00022475"/>
    </source>
</evidence>
<protein>
    <submittedName>
        <fullName evidence="10">Aspartate-alanine antiporter</fullName>
    </submittedName>
</protein>
<dbReference type="InterPro" id="IPR050144">
    <property type="entry name" value="AAE_transporter"/>
</dbReference>
<feature type="transmembrane region" description="Helical" evidence="8">
    <location>
        <begin position="413"/>
        <end position="435"/>
    </location>
</feature>
<dbReference type="SUPFAM" id="SSF116726">
    <property type="entry name" value="TrkA C-terminal domain-like"/>
    <property type="match status" value="2"/>
</dbReference>
<keyword evidence="5 8" id="KW-0812">Transmembrane</keyword>
<feature type="transmembrane region" description="Helical" evidence="8">
    <location>
        <begin position="34"/>
        <end position="53"/>
    </location>
</feature>
<evidence type="ECO:0000256" key="6">
    <source>
        <dbReference type="ARBA" id="ARBA00022989"/>
    </source>
</evidence>
<feature type="transmembrane region" description="Helical" evidence="8">
    <location>
        <begin position="65"/>
        <end position="83"/>
    </location>
</feature>
<feature type="transmembrane region" description="Helical" evidence="8">
    <location>
        <begin position="164"/>
        <end position="184"/>
    </location>
</feature>
<dbReference type="GO" id="GO:0005886">
    <property type="term" value="C:plasma membrane"/>
    <property type="evidence" value="ECO:0007669"/>
    <property type="project" value="UniProtKB-SubCell"/>
</dbReference>
<proteinExistence type="inferred from homology"/>
<dbReference type="GO" id="GO:0006813">
    <property type="term" value="P:potassium ion transport"/>
    <property type="evidence" value="ECO:0007669"/>
    <property type="project" value="InterPro"/>
</dbReference>
<name>A0A1V0BIV0_9BURK</name>
<evidence type="ECO:0000313" key="10">
    <source>
        <dbReference type="EMBL" id="AQZ99875.1"/>
    </source>
</evidence>
<dbReference type="EMBL" id="CP020121">
    <property type="protein sequence ID" value="AQZ99875.1"/>
    <property type="molecule type" value="Genomic_DNA"/>
</dbReference>
<evidence type="ECO:0000256" key="8">
    <source>
        <dbReference type="SAM" id="Phobius"/>
    </source>
</evidence>
<dbReference type="Gene3D" id="3.30.70.1450">
    <property type="entry name" value="Regulator of K+ conductance, C-terminal domain"/>
    <property type="match status" value="1"/>
</dbReference>
<keyword evidence="3" id="KW-0813">Transport</keyword>
<organism evidence="10 11">
    <name type="scientific">Comamonas kerstersii</name>
    <dbReference type="NCBI Taxonomy" id="225992"/>
    <lineage>
        <taxon>Bacteria</taxon>
        <taxon>Pseudomonadati</taxon>
        <taxon>Pseudomonadota</taxon>
        <taxon>Betaproteobacteria</taxon>
        <taxon>Burkholderiales</taxon>
        <taxon>Comamonadaceae</taxon>
        <taxon>Comamonas</taxon>
    </lineage>
</organism>
<keyword evidence="6 8" id="KW-1133">Transmembrane helix</keyword>
<evidence type="ECO:0000256" key="5">
    <source>
        <dbReference type="ARBA" id="ARBA00022692"/>
    </source>
</evidence>
<evidence type="ECO:0000256" key="1">
    <source>
        <dbReference type="ARBA" id="ARBA00004651"/>
    </source>
</evidence>
<feature type="transmembrane region" description="Helical" evidence="8">
    <location>
        <begin position="95"/>
        <end position="115"/>
    </location>
</feature>
<dbReference type="KEGG" id="cke:B5M06_09190"/>
<accession>A0A1V0BIV0</accession>
<feature type="transmembrane region" description="Helical" evidence="8">
    <location>
        <begin position="540"/>
        <end position="562"/>
    </location>
</feature>
<evidence type="ECO:0000259" key="9">
    <source>
        <dbReference type="PROSITE" id="PS51202"/>
    </source>
</evidence>
<dbReference type="Proteomes" id="UP000242792">
    <property type="component" value="Chromosome"/>
</dbReference>
<dbReference type="OrthoDB" id="8611026at2"/>
<dbReference type="PANTHER" id="PTHR30445">
    <property type="entry name" value="K(+)_H(+) ANTIPORTER SUBUNIT KHTT"/>
    <property type="match status" value="1"/>
</dbReference>
<evidence type="ECO:0000313" key="11">
    <source>
        <dbReference type="Proteomes" id="UP000242792"/>
    </source>
</evidence>
<evidence type="ECO:0000256" key="7">
    <source>
        <dbReference type="ARBA" id="ARBA00023136"/>
    </source>
</evidence>
<dbReference type="PANTHER" id="PTHR30445:SF9">
    <property type="match status" value="1"/>
</dbReference>
<comment type="similarity">
    <text evidence="2">Belongs to the AAE transporter (TC 2.A.81) family.</text>
</comment>
<feature type="transmembrane region" description="Helical" evidence="8">
    <location>
        <begin position="447"/>
        <end position="470"/>
    </location>
</feature>
<dbReference type="InterPro" id="IPR006512">
    <property type="entry name" value="YidE_YbjL"/>
</dbReference>
<dbReference type="InterPro" id="IPR036721">
    <property type="entry name" value="RCK_C_sf"/>
</dbReference>
<dbReference type="InterPro" id="IPR022457">
    <property type="entry name" value="Asp_Ala_antiprt"/>
</dbReference>
<dbReference type="PROSITE" id="PS51202">
    <property type="entry name" value="RCK_C"/>
    <property type="match status" value="1"/>
</dbReference>
<dbReference type="Pfam" id="PF02080">
    <property type="entry name" value="TrkA_C"/>
    <property type="match status" value="2"/>
</dbReference>
<feature type="transmembrane region" description="Helical" evidence="8">
    <location>
        <begin position="509"/>
        <end position="528"/>
    </location>
</feature>